<accession>A0AAV6ULL7</accession>
<protein>
    <submittedName>
        <fullName evidence="1">Uncharacterized protein</fullName>
    </submittedName>
</protein>
<dbReference type="AlphaFoldDB" id="A0AAV6ULL7"/>
<reference evidence="1 2" key="1">
    <citation type="journal article" date="2022" name="Nat. Ecol. Evol.">
        <title>A masculinizing supergene underlies an exaggerated male reproductive morph in a spider.</title>
        <authorList>
            <person name="Hendrickx F."/>
            <person name="De Corte Z."/>
            <person name="Sonet G."/>
            <person name="Van Belleghem S.M."/>
            <person name="Kostlbacher S."/>
            <person name="Vangestel C."/>
        </authorList>
    </citation>
    <scope>NUCLEOTIDE SEQUENCE [LARGE SCALE GENOMIC DNA]</scope>
    <source>
        <strain evidence="1">W744_W776</strain>
    </source>
</reference>
<organism evidence="1 2">
    <name type="scientific">Oedothorax gibbosus</name>
    <dbReference type="NCBI Taxonomy" id="931172"/>
    <lineage>
        <taxon>Eukaryota</taxon>
        <taxon>Metazoa</taxon>
        <taxon>Ecdysozoa</taxon>
        <taxon>Arthropoda</taxon>
        <taxon>Chelicerata</taxon>
        <taxon>Arachnida</taxon>
        <taxon>Araneae</taxon>
        <taxon>Araneomorphae</taxon>
        <taxon>Entelegynae</taxon>
        <taxon>Araneoidea</taxon>
        <taxon>Linyphiidae</taxon>
        <taxon>Erigoninae</taxon>
        <taxon>Oedothorax</taxon>
    </lineage>
</organism>
<proteinExistence type="predicted"/>
<dbReference type="EMBL" id="JAFNEN010000346">
    <property type="protein sequence ID" value="KAG8185127.1"/>
    <property type="molecule type" value="Genomic_DNA"/>
</dbReference>
<comment type="caution">
    <text evidence="1">The sequence shown here is derived from an EMBL/GenBank/DDBJ whole genome shotgun (WGS) entry which is preliminary data.</text>
</comment>
<name>A0AAV6ULL7_9ARAC</name>
<evidence type="ECO:0000313" key="2">
    <source>
        <dbReference type="Proteomes" id="UP000827092"/>
    </source>
</evidence>
<gene>
    <name evidence="1" type="ORF">JTE90_005723</name>
</gene>
<keyword evidence="2" id="KW-1185">Reference proteome</keyword>
<sequence>MTTINLIHSNSDDCCKNTFLRAIKPNCRRSQCLPKLRSGQLNARLGAPTGAFDLQKKIAVIGICPETQLVGQQCQKSMGDEIKQCHY</sequence>
<evidence type="ECO:0000313" key="1">
    <source>
        <dbReference type="EMBL" id="KAG8185127.1"/>
    </source>
</evidence>
<dbReference type="Proteomes" id="UP000827092">
    <property type="component" value="Unassembled WGS sequence"/>
</dbReference>